<sequence>MTRRGSSRRMKSQSSSVRRPVLYAWCSRVTSRQARGPAATRGAAAAAAHHVAEQHRVLRPAGAPPGSNPERRFRFRTNFATRCGRWILCDISSSPSIDQVKTSGPLIFTDRIRIYVHGAMREGIELVEAPPPLPGEGDSGTPSPNGGGGGYGQ</sequence>
<dbReference type="AlphaFoldDB" id="A0A427AMN3"/>
<feature type="region of interest" description="Disordered" evidence="1">
    <location>
        <begin position="127"/>
        <end position="153"/>
    </location>
</feature>
<accession>A0A427AMN3</accession>
<evidence type="ECO:0000313" key="2">
    <source>
        <dbReference type="EMBL" id="RRT77474.1"/>
    </source>
</evidence>
<protein>
    <submittedName>
        <fullName evidence="2">Uncharacterized protein</fullName>
    </submittedName>
</protein>
<comment type="caution">
    <text evidence="2">The sequence shown here is derived from an EMBL/GenBank/DDBJ whole genome shotgun (WGS) entry which is preliminary data.</text>
</comment>
<gene>
    <name evidence="2" type="ORF">B296_00005382</name>
</gene>
<dbReference type="EMBL" id="AMZH03001921">
    <property type="protein sequence ID" value="RRT77474.1"/>
    <property type="molecule type" value="Genomic_DNA"/>
</dbReference>
<evidence type="ECO:0000313" key="3">
    <source>
        <dbReference type="Proteomes" id="UP000287651"/>
    </source>
</evidence>
<evidence type="ECO:0000256" key="1">
    <source>
        <dbReference type="SAM" id="MobiDB-lite"/>
    </source>
</evidence>
<dbReference type="Proteomes" id="UP000287651">
    <property type="component" value="Unassembled WGS sequence"/>
</dbReference>
<reference evidence="2 3" key="1">
    <citation type="journal article" date="2014" name="Agronomy (Basel)">
        <title>A Draft Genome Sequence for Ensete ventricosum, the Drought-Tolerant Tree Against Hunger.</title>
        <authorList>
            <person name="Harrison J."/>
            <person name="Moore K.A."/>
            <person name="Paszkiewicz K."/>
            <person name="Jones T."/>
            <person name="Grant M."/>
            <person name="Ambacheew D."/>
            <person name="Muzemil S."/>
            <person name="Studholme D.J."/>
        </authorList>
    </citation>
    <scope>NUCLEOTIDE SEQUENCE [LARGE SCALE GENOMIC DNA]</scope>
</reference>
<name>A0A427AMN3_ENSVE</name>
<feature type="region of interest" description="Disordered" evidence="1">
    <location>
        <begin position="48"/>
        <end position="72"/>
    </location>
</feature>
<organism evidence="2 3">
    <name type="scientific">Ensete ventricosum</name>
    <name type="common">Abyssinian banana</name>
    <name type="synonym">Musa ensete</name>
    <dbReference type="NCBI Taxonomy" id="4639"/>
    <lineage>
        <taxon>Eukaryota</taxon>
        <taxon>Viridiplantae</taxon>
        <taxon>Streptophyta</taxon>
        <taxon>Embryophyta</taxon>
        <taxon>Tracheophyta</taxon>
        <taxon>Spermatophyta</taxon>
        <taxon>Magnoliopsida</taxon>
        <taxon>Liliopsida</taxon>
        <taxon>Zingiberales</taxon>
        <taxon>Musaceae</taxon>
        <taxon>Ensete</taxon>
    </lineage>
</organism>
<proteinExistence type="predicted"/>